<evidence type="ECO:0000313" key="1">
    <source>
        <dbReference type="EMBL" id="SIN81275.1"/>
    </source>
</evidence>
<evidence type="ECO:0000313" key="2">
    <source>
        <dbReference type="Proteomes" id="UP000185221"/>
    </source>
</evidence>
<sequence length="232" mass="25926">MYKEGTYFSDTKRHLEDADFKVSAILRLLNPILDKADIKVNSYADVGCGAGGVLLGISQAFSQKGNPIQEVKGYDVSPHVKDMKMDPIRFVHGDFVEIGTDADLITLTDVFEHVTNPVDFIKNVSKKGKIIAFHIPLDDCLSVNLRNLQRQKIQNPGHLIFLNVNSALNMITMAGLQILDYDFSRETIKAPSNNETVLQKLFSPLKRIMVALNPWIYSKIFGFSLVVIAKSN</sequence>
<dbReference type="OrthoDB" id="9770553at2"/>
<name>A0A1N6EDZ7_9BACT</name>
<accession>A0A1N6EDZ7</accession>
<dbReference type="STRING" id="226505.SAMN05444394_2036"/>
<dbReference type="AlphaFoldDB" id="A0A1N6EDZ7"/>
<organism evidence="1 2">
    <name type="scientific">Algoriphagus halophilus</name>
    <dbReference type="NCBI Taxonomy" id="226505"/>
    <lineage>
        <taxon>Bacteria</taxon>
        <taxon>Pseudomonadati</taxon>
        <taxon>Bacteroidota</taxon>
        <taxon>Cytophagia</taxon>
        <taxon>Cytophagales</taxon>
        <taxon>Cyclobacteriaceae</taxon>
        <taxon>Algoriphagus</taxon>
    </lineage>
</organism>
<proteinExistence type="predicted"/>
<keyword evidence="2" id="KW-1185">Reference proteome</keyword>
<dbReference type="GO" id="GO:0032259">
    <property type="term" value="P:methylation"/>
    <property type="evidence" value="ECO:0007669"/>
    <property type="project" value="UniProtKB-KW"/>
</dbReference>
<dbReference type="EMBL" id="FSRC01000001">
    <property type="protein sequence ID" value="SIN81275.1"/>
    <property type="molecule type" value="Genomic_DNA"/>
</dbReference>
<dbReference type="Pfam" id="PF13489">
    <property type="entry name" value="Methyltransf_23"/>
    <property type="match status" value="1"/>
</dbReference>
<protein>
    <submittedName>
        <fullName evidence="1">Methyltransferase domain-containing protein</fullName>
    </submittedName>
</protein>
<gene>
    <name evidence="1" type="ORF">SAMN05444394_2036</name>
</gene>
<reference evidence="2" key="1">
    <citation type="submission" date="2016-11" db="EMBL/GenBank/DDBJ databases">
        <authorList>
            <person name="Varghese N."/>
            <person name="Submissions S."/>
        </authorList>
    </citation>
    <scope>NUCLEOTIDE SEQUENCE [LARGE SCALE GENOMIC DNA]</scope>
    <source>
        <strain evidence="2">DSM 15292</strain>
    </source>
</reference>
<dbReference type="RefSeq" id="WP_074224702.1">
    <property type="nucleotide sequence ID" value="NZ_FSRC01000001.1"/>
</dbReference>
<dbReference type="Gene3D" id="3.40.50.150">
    <property type="entry name" value="Vaccinia Virus protein VP39"/>
    <property type="match status" value="1"/>
</dbReference>
<dbReference type="SUPFAM" id="SSF53335">
    <property type="entry name" value="S-adenosyl-L-methionine-dependent methyltransferases"/>
    <property type="match status" value="1"/>
</dbReference>
<dbReference type="CDD" id="cd02440">
    <property type="entry name" value="AdoMet_MTases"/>
    <property type="match status" value="1"/>
</dbReference>
<keyword evidence="1" id="KW-0489">Methyltransferase</keyword>
<dbReference type="Proteomes" id="UP000185221">
    <property type="component" value="Unassembled WGS sequence"/>
</dbReference>
<dbReference type="GO" id="GO:0008168">
    <property type="term" value="F:methyltransferase activity"/>
    <property type="evidence" value="ECO:0007669"/>
    <property type="project" value="UniProtKB-KW"/>
</dbReference>
<dbReference type="InterPro" id="IPR029063">
    <property type="entry name" value="SAM-dependent_MTases_sf"/>
</dbReference>
<keyword evidence="1" id="KW-0808">Transferase</keyword>